<sequence>MDCRSTFYLRVQLTSSDKRGKSRGKNQETTANRRSNTQPELRRYLNAFQAWMLHKEGRTLDLIDESIVDSCIISEVLRSIEVALLCVQKSPEDRPKMSNVVLMLSSDIVLPQPKEPGFFTERDLSNDSSSTIKHETSSVNELTSTLLEAR</sequence>
<evidence type="ECO:0000313" key="4">
    <source>
        <dbReference type="Proteomes" id="UP000326939"/>
    </source>
</evidence>
<accession>A0A5N5JQY3</accession>
<feature type="region of interest" description="Disordered" evidence="1">
    <location>
        <begin position="16"/>
        <end position="38"/>
    </location>
</feature>
<dbReference type="AlphaFoldDB" id="A0A5N5JQY3"/>
<name>A0A5N5JQY3_9ROSI</name>
<comment type="caution">
    <text evidence="3">The sequence shown here is derived from an EMBL/GenBank/DDBJ whole genome shotgun (WGS) entry which is preliminary data.</text>
</comment>
<gene>
    <name evidence="3" type="ORF">DKX38_025861</name>
</gene>
<organism evidence="3 4">
    <name type="scientific">Salix brachista</name>
    <dbReference type="NCBI Taxonomy" id="2182728"/>
    <lineage>
        <taxon>Eukaryota</taxon>
        <taxon>Viridiplantae</taxon>
        <taxon>Streptophyta</taxon>
        <taxon>Embryophyta</taxon>
        <taxon>Tracheophyta</taxon>
        <taxon>Spermatophyta</taxon>
        <taxon>Magnoliopsida</taxon>
        <taxon>eudicotyledons</taxon>
        <taxon>Gunneridae</taxon>
        <taxon>Pentapetalae</taxon>
        <taxon>rosids</taxon>
        <taxon>fabids</taxon>
        <taxon>Malpighiales</taxon>
        <taxon>Salicaceae</taxon>
        <taxon>Saliceae</taxon>
        <taxon>Salix</taxon>
    </lineage>
</organism>
<protein>
    <recommendedName>
        <fullName evidence="2">S-locus receptor kinase C-terminal domain-containing protein</fullName>
    </recommendedName>
</protein>
<evidence type="ECO:0000256" key="1">
    <source>
        <dbReference type="SAM" id="MobiDB-lite"/>
    </source>
</evidence>
<dbReference type="GO" id="GO:0004674">
    <property type="term" value="F:protein serine/threonine kinase activity"/>
    <property type="evidence" value="ECO:0007669"/>
    <property type="project" value="InterPro"/>
</dbReference>
<dbReference type="SUPFAM" id="SSF56112">
    <property type="entry name" value="Protein kinase-like (PK-like)"/>
    <property type="match status" value="1"/>
</dbReference>
<dbReference type="InterPro" id="IPR011009">
    <property type="entry name" value="Kinase-like_dom_sf"/>
</dbReference>
<dbReference type="PANTHER" id="PTHR27006">
    <property type="entry name" value="PROMASTIGOTE SURFACE ANTIGEN PROTEIN PSA"/>
    <property type="match status" value="1"/>
</dbReference>
<evidence type="ECO:0000313" key="3">
    <source>
        <dbReference type="EMBL" id="KAB5521542.1"/>
    </source>
</evidence>
<feature type="domain" description="S-locus receptor kinase C-terminal" evidence="2">
    <location>
        <begin position="105"/>
        <end position="150"/>
    </location>
</feature>
<keyword evidence="4" id="KW-1185">Reference proteome</keyword>
<dbReference type="EMBL" id="VDCV01000016">
    <property type="protein sequence ID" value="KAB5521542.1"/>
    <property type="molecule type" value="Genomic_DNA"/>
</dbReference>
<dbReference type="PANTHER" id="PTHR27006:SF605">
    <property type="entry name" value="COLD-RESPONSIVE PROTEIN KINASE 1-LIKE"/>
    <property type="match status" value="1"/>
</dbReference>
<reference evidence="4" key="1">
    <citation type="journal article" date="2019" name="Gigascience">
        <title>De novo genome assembly of the endangered Acer yangbiense, a plant species with extremely small populations endemic to Yunnan Province, China.</title>
        <authorList>
            <person name="Yang J."/>
            <person name="Wariss H.M."/>
            <person name="Tao L."/>
            <person name="Zhang R."/>
            <person name="Yun Q."/>
            <person name="Hollingsworth P."/>
            <person name="Dao Z."/>
            <person name="Luo G."/>
            <person name="Guo H."/>
            <person name="Ma Y."/>
            <person name="Sun W."/>
        </authorList>
    </citation>
    <scope>NUCLEOTIDE SEQUENCE [LARGE SCALE GENOMIC DNA]</scope>
    <source>
        <strain evidence="4">cv. br00</strain>
    </source>
</reference>
<evidence type="ECO:0000259" key="2">
    <source>
        <dbReference type="Pfam" id="PF11883"/>
    </source>
</evidence>
<dbReference type="Gene3D" id="1.10.510.10">
    <property type="entry name" value="Transferase(Phosphotransferase) domain 1"/>
    <property type="match status" value="1"/>
</dbReference>
<feature type="compositionally biased region" description="Polar residues" evidence="1">
    <location>
        <begin position="27"/>
        <end position="38"/>
    </location>
</feature>
<dbReference type="InterPro" id="IPR021820">
    <property type="entry name" value="S-locus_recpt_kinase_C"/>
</dbReference>
<dbReference type="Pfam" id="PF11883">
    <property type="entry name" value="DUF3403"/>
    <property type="match status" value="1"/>
</dbReference>
<dbReference type="Proteomes" id="UP000326939">
    <property type="component" value="Chromosome 16"/>
</dbReference>
<proteinExistence type="predicted"/>